<accession>A0A9D9NDR0</accession>
<feature type="transmembrane region" description="Helical" evidence="5">
    <location>
        <begin position="6"/>
        <end position="24"/>
    </location>
</feature>
<keyword evidence="4" id="KW-0233">DNA recombination</keyword>
<dbReference type="InterPro" id="IPR003798">
    <property type="entry name" value="DNA_recombination_RmuC"/>
</dbReference>
<evidence type="ECO:0000256" key="4">
    <source>
        <dbReference type="ARBA" id="ARBA00023172"/>
    </source>
</evidence>
<keyword evidence="5" id="KW-0472">Membrane</keyword>
<keyword evidence="5" id="KW-1133">Transmembrane helix</keyword>
<dbReference type="EMBL" id="JADIMF010000138">
    <property type="protein sequence ID" value="MBO8469741.1"/>
    <property type="molecule type" value="Genomic_DNA"/>
</dbReference>
<reference evidence="6" key="1">
    <citation type="submission" date="2020-10" db="EMBL/GenBank/DDBJ databases">
        <authorList>
            <person name="Gilroy R."/>
        </authorList>
    </citation>
    <scope>NUCLEOTIDE SEQUENCE</scope>
    <source>
        <strain evidence="6">14700</strain>
    </source>
</reference>
<proteinExistence type="inferred from homology"/>
<evidence type="ECO:0000256" key="3">
    <source>
        <dbReference type="ARBA" id="ARBA00023054"/>
    </source>
</evidence>
<organism evidence="6 7">
    <name type="scientific">Candidatus Ornithospirochaeta stercoravium</name>
    <dbReference type="NCBI Taxonomy" id="2840897"/>
    <lineage>
        <taxon>Bacteria</taxon>
        <taxon>Pseudomonadati</taxon>
        <taxon>Spirochaetota</taxon>
        <taxon>Spirochaetia</taxon>
        <taxon>Spirochaetales</taxon>
        <taxon>Spirochaetaceae</taxon>
        <taxon>Spirochaetaceae incertae sedis</taxon>
        <taxon>Candidatus Ornithospirochaeta</taxon>
    </lineage>
</organism>
<dbReference type="PANTHER" id="PTHR30563">
    <property type="entry name" value="DNA RECOMBINATION PROTEIN RMUC"/>
    <property type="match status" value="1"/>
</dbReference>
<dbReference type="AlphaFoldDB" id="A0A9D9NDR0"/>
<comment type="caution">
    <text evidence="6">The sequence shown here is derived from an EMBL/GenBank/DDBJ whole genome shotgun (WGS) entry which is preliminary data.</text>
</comment>
<keyword evidence="3" id="KW-0175">Coiled coil</keyword>
<comment type="similarity">
    <text evidence="2">Belongs to the RmuC family.</text>
</comment>
<dbReference type="Proteomes" id="UP000810292">
    <property type="component" value="Unassembled WGS sequence"/>
</dbReference>
<name>A0A9D9NDR0_9SPIO</name>
<protein>
    <submittedName>
        <fullName evidence="6">DNA recombination protein RmuC</fullName>
    </submittedName>
</protein>
<evidence type="ECO:0000256" key="5">
    <source>
        <dbReference type="SAM" id="Phobius"/>
    </source>
</evidence>
<comment type="function">
    <text evidence="1">Involved in DNA recombination.</text>
</comment>
<dbReference type="PANTHER" id="PTHR30563:SF0">
    <property type="entry name" value="DNA RECOMBINATION PROTEIN RMUC"/>
    <property type="match status" value="1"/>
</dbReference>
<evidence type="ECO:0000313" key="7">
    <source>
        <dbReference type="Proteomes" id="UP000810292"/>
    </source>
</evidence>
<keyword evidence="5" id="KW-0812">Transmembrane</keyword>
<dbReference type="Pfam" id="PF02646">
    <property type="entry name" value="RmuC"/>
    <property type="match status" value="1"/>
</dbReference>
<evidence type="ECO:0000256" key="1">
    <source>
        <dbReference type="ARBA" id="ARBA00003416"/>
    </source>
</evidence>
<sequence>MDTFTIMLIAGEILIIALLIAILLKRKGNNDESSYYRMQQELQDRLSSSFDSFRLSMETRIQGIEKQMTGFSDSVRLSIDNLRDSEKKQMELFFTETRAMNNRLADTEKESAAALRVSIDQMRTENSKMMEKMLKESADLIEKVRLGLDSIRNDNNQQLEKIRGTVDEKLQKTLETRLTASFGEVTKNLEALYKSIGEMNSLAKDVSSINKMFSNVKVRGTWGEVQAETILSDMLTPAQYVKNYSPGRSGGTVEFAIRLPGKEEGSDVFLPIDSKFPKEDFVRYSEAAEEGDEAKMQQAIKDLKARVMAEARDIRDKYIVPPKTTDFAILFVPTESLYAELLRISGFVESLQENYKVVLTGPTNFSALINSLQIGFRTLQVERNTERIWKLFRDLKTQFYRFGDDLEKSQRALESATGKIEAAVKRSNTITGKLERIELPDSAGDEFLENAAADSQLIE</sequence>
<reference evidence="6" key="2">
    <citation type="journal article" date="2021" name="PeerJ">
        <title>Extensive microbial diversity within the chicken gut microbiome revealed by metagenomics and culture.</title>
        <authorList>
            <person name="Gilroy R."/>
            <person name="Ravi A."/>
            <person name="Getino M."/>
            <person name="Pursley I."/>
            <person name="Horton D.L."/>
            <person name="Alikhan N.F."/>
            <person name="Baker D."/>
            <person name="Gharbi K."/>
            <person name="Hall N."/>
            <person name="Watson M."/>
            <person name="Adriaenssens E.M."/>
            <person name="Foster-Nyarko E."/>
            <person name="Jarju S."/>
            <person name="Secka A."/>
            <person name="Antonio M."/>
            <person name="Oren A."/>
            <person name="Chaudhuri R.R."/>
            <person name="La Ragione R."/>
            <person name="Hildebrand F."/>
            <person name="Pallen M.J."/>
        </authorList>
    </citation>
    <scope>NUCLEOTIDE SEQUENCE</scope>
    <source>
        <strain evidence="6">14700</strain>
    </source>
</reference>
<evidence type="ECO:0000256" key="2">
    <source>
        <dbReference type="ARBA" id="ARBA00009840"/>
    </source>
</evidence>
<gene>
    <name evidence="6" type="primary">rmuC</name>
    <name evidence="6" type="ORF">IAA72_08155</name>
</gene>
<dbReference type="GO" id="GO:0006310">
    <property type="term" value="P:DNA recombination"/>
    <property type="evidence" value="ECO:0007669"/>
    <property type="project" value="UniProtKB-KW"/>
</dbReference>
<evidence type="ECO:0000313" key="6">
    <source>
        <dbReference type="EMBL" id="MBO8469741.1"/>
    </source>
</evidence>